<protein>
    <submittedName>
        <fullName evidence="1">2297_t:CDS:1</fullName>
    </submittedName>
</protein>
<dbReference type="AlphaFoldDB" id="A0A9N9E067"/>
<name>A0A9N9E067_9GLOM</name>
<dbReference type="EMBL" id="CAJVPI010003496">
    <property type="protein sequence ID" value="CAG8659111.1"/>
    <property type="molecule type" value="Genomic_DNA"/>
</dbReference>
<keyword evidence="2" id="KW-1185">Reference proteome</keyword>
<evidence type="ECO:0000313" key="2">
    <source>
        <dbReference type="Proteomes" id="UP000789739"/>
    </source>
</evidence>
<dbReference type="Proteomes" id="UP000789739">
    <property type="component" value="Unassembled WGS sequence"/>
</dbReference>
<sequence length="153" mass="17297">QIRLSEQGIEDTSSIIRLKIFGKGAITRKAAKKRSSKIDNIIWDRSEEIANAQVHLTYSEFLAKINIKINLIDDIINSEGKKGKCHNDYDVSFNEFIDRSSEEMETGTTAVESGNDKPVEMALETMALNLRMVKTDIDLESIADELQYTPKDE</sequence>
<dbReference type="OrthoDB" id="10610437at2759"/>
<proteinExistence type="predicted"/>
<feature type="non-terminal residue" evidence="1">
    <location>
        <position position="153"/>
    </location>
</feature>
<evidence type="ECO:0000313" key="1">
    <source>
        <dbReference type="EMBL" id="CAG8659111.1"/>
    </source>
</evidence>
<accession>A0A9N9E067</accession>
<organism evidence="1 2">
    <name type="scientific">Paraglomus brasilianum</name>
    <dbReference type="NCBI Taxonomy" id="144538"/>
    <lineage>
        <taxon>Eukaryota</taxon>
        <taxon>Fungi</taxon>
        <taxon>Fungi incertae sedis</taxon>
        <taxon>Mucoromycota</taxon>
        <taxon>Glomeromycotina</taxon>
        <taxon>Glomeromycetes</taxon>
        <taxon>Paraglomerales</taxon>
        <taxon>Paraglomeraceae</taxon>
        <taxon>Paraglomus</taxon>
    </lineage>
</organism>
<gene>
    <name evidence="1" type="ORF">PBRASI_LOCUS10686</name>
</gene>
<comment type="caution">
    <text evidence="1">The sequence shown here is derived from an EMBL/GenBank/DDBJ whole genome shotgun (WGS) entry which is preliminary data.</text>
</comment>
<reference evidence="1" key="1">
    <citation type="submission" date="2021-06" db="EMBL/GenBank/DDBJ databases">
        <authorList>
            <person name="Kallberg Y."/>
            <person name="Tangrot J."/>
            <person name="Rosling A."/>
        </authorList>
    </citation>
    <scope>NUCLEOTIDE SEQUENCE</scope>
    <source>
        <strain evidence="1">BR232B</strain>
    </source>
</reference>
<feature type="non-terminal residue" evidence="1">
    <location>
        <position position="1"/>
    </location>
</feature>